<proteinExistence type="predicted"/>
<dbReference type="AlphaFoldDB" id="A0A0E9TCR0"/>
<accession>A0A0E9TCR0</accession>
<protein>
    <submittedName>
        <fullName evidence="1">Uncharacterized protein</fullName>
    </submittedName>
</protein>
<dbReference type="EMBL" id="GBXM01058069">
    <property type="protein sequence ID" value="JAH50508.1"/>
    <property type="molecule type" value="Transcribed_RNA"/>
</dbReference>
<reference evidence="1" key="2">
    <citation type="journal article" date="2015" name="Fish Shellfish Immunol.">
        <title>Early steps in the European eel (Anguilla anguilla)-Vibrio vulnificus interaction in the gills: Role of the RtxA13 toxin.</title>
        <authorList>
            <person name="Callol A."/>
            <person name="Pajuelo D."/>
            <person name="Ebbesson L."/>
            <person name="Teles M."/>
            <person name="MacKenzie S."/>
            <person name="Amaro C."/>
        </authorList>
    </citation>
    <scope>NUCLEOTIDE SEQUENCE</scope>
</reference>
<reference evidence="1" key="1">
    <citation type="submission" date="2014-11" db="EMBL/GenBank/DDBJ databases">
        <authorList>
            <person name="Amaro Gonzalez C."/>
        </authorList>
    </citation>
    <scope>NUCLEOTIDE SEQUENCE</scope>
</reference>
<name>A0A0E9TCR0_ANGAN</name>
<evidence type="ECO:0000313" key="1">
    <source>
        <dbReference type="EMBL" id="JAH50508.1"/>
    </source>
</evidence>
<organism evidence="1">
    <name type="scientific">Anguilla anguilla</name>
    <name type="common">European freshwater eel</name>
    <name type="synonym">Muraena anguilla</name>
    <dbReference type="NCBI Taxonomy" id="7936"/>
    <lineage>
        <taxon>Eukaryota</taxon>
        <taxon>Metazoa</taxon>
        <taxon>Chordata</taxon>
        <taxon>Craniata</taxon>
        <taxon>Vertebrata</taxon>
        <taxon>Euteleostomi</taxon>
        <taxon>Actinopterygii</taxon>
        <taxon>Neopterygii</taxon>
        <taxon>Teleostei</taxon>
        <taxon>Anguilliformes</taxon>
        <taxon>Anguillidae</taxon>
        <taxon>Anguilla</taxon>
    </lineage>
</organism>
<sequence length="38" mass="4334">MYCSKEMSNCYRIILGLFKTFGCITLKCFSLNSKSDST</sequence>